<evidence type="ECO:0000256" key="1">
    <source>
        <dbReference type="ARBA" id="ARBA00004127"/>
    </source>
</evidence>
<dbReference type="Pfam" id="PF00361">
    <property type="entry name" value="Proton_antipo_M"/>
    <property type="match status" value="1"/>
</dbReference>
<feature type="transmembrane region" description="Helical" evidence="5">
    <location>
        <begin position="70"/>
        <end position="91"/>
    </location>
</feature>
<keyword evidence="2 5" id="KW-0812">Transmembrane</keyword>
<keyword evidence="5" id="KW-1278">Translocase</keyword>
<gene>
    <name evidence="5" type="primary">nuoN</name>
    <name evidence="8" type="ORF">ACFSW8_00910</name>
</gene>
<sequence length="478" mass="51066">MQYYLEFFVAGLGLVLLLWEAFASPKKKATLALVGAAGLTAAFIALLFTSCSTCNAEVPSWMARFYSNEGYALFFKGFALLSTILVLLMSFDFQQIINKYTSPDGSDANAGEFYCLPIFACAGLMWMASATDLVSIFVSLELVTIAFYVMVAFMRRNVGSLEAGVKYLILGALSTGFLVYGIAWLYGTTGTTNIASMGTPESSTGLLFGLALIIVALGFKVGAAPMQLWIPDVYQGAPTPITAFLSVASKAAGFGVAITILRPFLTSESTQSNVALILVVMAAATLLYGNLAALAQSNFKRLLAYSSIAHAGFLLLGLATGNFSSVLVYLAIYLLMTFAAFYVLGLIRCEDDSDEISALNGLYKRNPLLALALTVIMAAMAGVPLTAGFIGKLYMFAAAIDNVDTVSWFVIAIAFLGAAAGFYYYFKIIKAIYWYEPSKTEAMSIPIITKAALIVLTLALLVLGVYPAPLEALVSTPL</sequence>
<comment type="similarity">
    <text evidence="5">Belongs to the complex I subunit 2 family.</text>
</comment>
<comment type="subcellular location">
    <subcellularLocation>
        <location evidence="5">Cell membrane</location>
        <topology evidence="5">Multi-pass membrane protein</topology>
    </subcellularLocation>
    <subcellularLocation>
        <location evidence="1">Endomembrane system</location>
        <topology evidence="1">Multi-pass membrane protein</topology>
    </subcellularLocation>
    <subcellularLocation>
        <location evidence="6">Membrane</location>
        <topology evidence="6">Multi-pass membrane protein</topology>
    </subcellularLocation>
</comment>
<dbReference type="PANTHER" id="PTHR22773">
    <property type="entry name" value="NADH DEHYDROGENASE"/>
    <property type="match status" value="1"/>
</dbReference>
<feature type="transmembrane region" description="Helical" evidence="5">
    <location>
        <begin position="447"/>
        <end position="468"/>
    </location>
</feature>
<feature type="transmembrane region" description="Helical" evidence="5">
    <location>
        <begin position="33"/>
        <end position="58"/>
    </location>
</feature>
<evidence type="ECO:0000256" key="4">
    <source>
        <dbReference type="ARBA" id="ARBA00023136"/>
    </source>
</evidence>
<feature type="domain" description="NADH:quinone oxidoreductase/Mrp antiporter transmembrane" evidence="7">
    <location>
        <begin position="130"/>
        <end position="410"/>
    </location>
</feature>
<dbReference type="NCBIfam" id="TIGR01770">
    <property type="entry name" value="NDH_I_N"/>
    <property type="match status" value="1"/>
</dbReference>
<dbReference type="InterPro" id="IPR001750">
    <property type="entry name" value="ND/Mrp_TM"/>
</dbReference>
<name>A0ABW4Z6W5_9BACT</name>
<keyword evidence="9" id="KW-1185">Reference proteome</keyword>
<accession>A0ABW4Z6W5</accession>
<evidence type="ECO:0000256" key="5">
    <source>
        <dbReference type="HAMAP-Rule" id="MF_00445"/>
    </source>
</evidence>
<evidence type="ECO:0000259" key="7">
    <source>
        <dbReference type="Pfam" id="PF00361"/>
    </source>
</evidence>
<evidence type="ECO:0000313" key="9">
    <source>
        <dbReference type="Proteomes" id="UP001597389"/>
    </source>
</evidence>
<reference evidence="9" key="1">
    <citation type="journal article" date="2019" name="Int. J. Syst. Evol. Microbiol.">
        <title>The Global Catalogue of Microorganisms (GCM) 10K type strain sequencing project: providing services to taxonomists for standard genome sequencing and annotation.</title>
        <authorList>
            <consortium name="The Broad Institute Genomics Platform"/>
            <consortium name="The Broad Institute Genome Sequencing Center for Infectious Disease"/>
            <person name="Wu L."/>
            <person name="Ma J."/>
        </authorList>
    </citation>
    <scope>NUCLEOTIDE SEQUENCE [LARGE SCALE GENOMIC DNA]</scope>
    <source>
        <strain evidence="9">CCUG 57942</strain>
    </source>
</reference>
<protein>
    <recommendedName>
        <fullName evidence="5">NADH-quinone oxidoreductase subunit N</fullName>
        <ecNumber evidence="5">7.1.1.-</ecNumber>
    </recommendedName>
    <alternativeName>
        <fullName evidence="5">NADH dehydrogenase I subunit N</fullName>
    </alternativeName>
    <alternativeName>
        <fullName evidence="5">NDH-1 subunit N</fullName>
    </alternativeName>
</protein>
<keyword evidence="3 5" id="KW-1133">Transmembrane helix</keyword>
<dbReference type="EC" id="7.1.1.-" evidence="5"/>
<evidence type="ECO:0000256" key="2">
    <source>
        <dbReference type="ARBA" id="ARBA00022692"/>
    </source>
</evidence>
<comment type="catalytic activity">
    <reaction evidence="5">
        <text>a quinone + NADH + 5 H(+)(in) = a quinol + NAD(+) + 4 H(+)(out)</text>
        <dbReference type="Rhea" id="RHEA:57888"/>
        <dbReference type="ChEBI" id="CHEBI:15378"/>
        <dbReference type="ChEBI" id="CHEBI:24646"/>
        <dbReference type="ChEBI" id="CHEBI:57540"/>
        <dbReference type="ChEBI" id="CHEBI:57945"/>
        <dbReference type="ChEBI" id="CHEBI:132124"/>
    </reaction>
</comment>
<feature type="transmembrane region" description="Helical" evidence="5">
    <location>
        <begin position="206"/>
        <end position="229"/>
    </location>
</feature>
<dbReference type="HAMAP" id="MF_00445">
    <property type="entry name" value="NDH1_NuoN_1"/>
    <property type="match status" value="1"/>
</dbReference>
<dbReference type="Proteomes" id="UP001597389">
    <property type="component" value="Unassembled WGS sequence"/>
</dbReference>
<evidence type="ECO:0000313" key="8">
    <source>
        <dbReference type="EMBL" id="MFD2157452.1"/>
    </source>
</evidence>
<keyword evidence="4 5" id="KW-0472">Membrane</keyword>
<evidence type="ECO:0000256" key="6">
    <source>
        <dbReference type="RuleBase" id="RU000320"/>
    </source>
</evidence>
<feature type="transmembrane region" description="Helical" evidence="5">
    <location>
        <begin position="273"/>
        <end position="295"/>
    </location>
</feature>
<keyword evidence="5" id="KW-0520">NAD</keyword>
<keyword evidence="5" id="KW-0874">Quinone</keyword>
<keyword evidence="5" id="KW-0813">Transport</keyword>
<feature type="transmembrane region" description="Helical" evidence="5">
    <location>
        <begin position="326"/>
        <end position="347"/>
    </location>
</feature>
<feature type="transmembrane region" description="Helical" evidence="5">
    <location>
        <begin position="241"/>
        <end position="261"/>
    </location>
</feature>
<organism evidence="8 9">
    <name type="scientific">Rubritalea tangerina</name>
    <dbReference type="NCBI Taxonomy" id="430798"/>
    <lineage>
        <taxon>Bacteria</taxon>
        <taxon>Pseudomonadati</taxon>
        <taxon>Verrucomicrobiota</taxon>
        <taxon>Verrucomicrobiia</taxon>
        <taxon>Verrucomicrobiales</taxon>
        <taxon>Rubritaleaceae</taxon>
        <taxon>Rubritalea</taxon>
    </lineage>
</organism>
<dbReference type="InterPro" id="IPR010096">
    <property type="entry name" value="NADH-Q_OxRdtase_suN/2"/>
</dbReference>
<feature type="transmembrane region" description="Helical" evidence="5">
    <location>
        <begin position="368"/>
        <end position="394"/>
    </location>
</feature>
<proteinExistence type="inferred from homology"/>
<keyword evidence="5" id="KW-1003">Cell membrane</keyword>
<keyword evidence="5" id="KW-0830">Ubiquinone</keyword>
<dbReference type="RefSeq" id="WP_377091183.1">
    <property type="nucleotide sequence ID" value="NZ_JBHSJL010000014.1"/>
</dbReference>
<comment type="function">
    <text evidence="5">NDH-1 shuttles electrons from NADH, via FMN and iron-sulfur (Fe-S) centers, to quinones in the respiratory chain. The immediate electron acceptor for the enzyme in this species is believed to be ubiquinone. Couples the redox reaction to proton translocation (for every two electrons transferred, four hydrogen ions are translocated across the cytoplasmic membrane), and thus conserves the redox energy in a proton gradient.</text>
</comment>
<comment type="subunit">
    <text evidence="5">NDH-1 is composed of 14 different subunits. Subunits NuoA, H, J, K, L, M, N constitute the membrane sector of the complex.</text>
</comment>
<evidence type="ECO:0000256" key="3">
    <source>
        <dbReference type="ARBA" id="ARBA00022989"/>
    </source>
</evidence>
<feature type="transmembrane region" description="Helical" evidence="5">
    <location>
        <begin position="406"/>
        <end position="426"/>
    </location>
</feature>
<feature type="transmembrane region" description="Helical" evidence="5">
    <location>
        <begin position="165"/>
        <end position="186"/>
    </location>
</feature>
<feature type="transmembrane region" description="Helical" evidence="5">
    <location>
        <begin position="133"/>
        <end position="153"/>
    </location>
</feature>
<dbReference type="EMBL" id="JBHUJB010000005">
    <property type="protein sequence ID" value="MFD2157452.1"/>
    <property type="molecule type" value="Genomic_DNA"/>
</dbReference>
<comment type="caution">
    <text evidence="8">The sequence shown here is derived from an EMBL/GenBank/DDBJ whole genome shotgun (WGS) entry which is preliminary data.</text>
</comment>